<keyword evidence="1" id="KW-0472">Membrane</keyword>
<proteinExistence type="predicted"/>
<name>A0A8S5T8A1_9CAUD</name>
<dbReference type="EMBL" id="BK032765">
    <property type="protein sequence ID" value="DAF59207.1"/>
    <property type="molecule type" value="Genomic_DNA"/>
</dbReference>
<organism evidence="2">
    <name type="scientific">Myoviridae sp. ctZhr26</name>
    <dbReference type="NCBI Taxonomy" id="2827694"/>
    <lineage>
        <taxon>Viruses</taxon>
        <taxon>Duplodnaviria</taxon>
        <taxon>Heunggongvirae</taxon>
        <taxon>Uroviricota</taxon>
        <taxon>Caudoviricetes</taxon>
    </lineage>
</organism>
<accession>A0A8S5T8A1</accession>
<evidence type="ECO:0000313" key="2">
    <source>
        <dbReference type="EMBL" id="DAF59207.1"/>
    </source>
</evidence>
<keyword evidence="1" id="KW-0812">Transmembrane</keyword>
<keyword evidence="1" id="KW-1133">Transmembrane helix</keyword>
<evidence type="ECO:0000256" key="1">
    <source>
        <dbReference type="SAM" id="Phobius"/>
    </source>
</evidence>
<feature type="transmembrane region" description="Helical" evidence="1">
    <location>
        <begin position="12"/>
        <end position="34"/>
    </location>
</feature>
<sequence length="42" mass="4905">MANIYRPARKGGWFNSGTCWFKIAVCWFSVGSIIRHKPYVKQ</sequence>
<reference evidence="2" key="1">
    <citation type="journal article" date="2021" name="Proc. Natl. Acad. Sci. U.S.A.">
        <title>A Catalog of Tens of Thousands of Viruses from Human Metagenomes Reveals Hidden Associations with Chronic Diseases.</title>
        <authorList>
            <person name="Tisza M.J."/>
            <person name="Buck C.B."/>
        </authorList>
    </citation>
    <scope>NUCLEOTIDE SEQUENCE</scope>
    <source>
        <strain evidence="2">CtZhr26</strain>
    </source>
</reference>
<protein>
    <submittedName>
        <fullName evidence="2">Uncharacterized protein</fullName>
    </submittedName>
</protein>